<dbReference type="PROSITE" id="PS50088">
    <property type="entry name" value="ANK_REPEAT"/>
    <property type="match status" value="1"/>
</dbReference>
<evidence type="ECO:0000313" key="4">
    <source>
        <dbReference type="EMBL" id="EER12685.1"/>
    </source>
</evidence>
<reference evidence="4 5" key="1">
    <citation type="submission" date="2008-07" db="EMBL/GenBank/DDBJ databases">
        <authorList>
            <person name="El-Sayed N."/>
            <person name="Caler E."/>
            <person name="Inman J."/>
            <person name="Amedeo P."/>
            <person name="Hass B."/>
            <person name="Wortman J."/>
        </authorList>
    </citation>
    <scope>NUCLEOTIDE SEQUENCE [LARGE SCALE GENOMIC DNA]</scope>
    <source>
        <strain evidence="5">ATCC 50983 / TXsc</strain>
    </source>
</reference>
<keyword evidence="1" id="KW-0677">Repeat</keyword>
<feature type="repeat" description="ANK" evidence="3">
    <location>
        <begin position="42"/>
        <end position="74"/>
    </location>
</feature>
<gene>
    <name evidence="4" type="ORF">Pmar_PMAR005086</name>
</gene>
<accession>C5KS58</accession>
<organism evidence="5">
    <name type="scientific">Perkinsus marinus (strain ATCC 50983 / TXsc)</name>
    <dbReference type="NCBI Taxonomy" id="423536"/>
    <lineage>
        <taxon>Eukaryota</taxon>
        <taxon>Sar</taxon>
        <taxon>Alveolata</taxon>
        <taxon>Perkinsozoa</taxon>
        <taxon>Perkinsea</taxon>
        <taxon>Perkinsida</taxon>
        <taxon>Perkinsidae</taxon>
        <taxon>Perkinsus</taxon>
    </lineage>
</organism>
<dbReference type="InterPro" id="IPR036770">
    <property type="entry name" value="Ankyrin_rpt-contain_sf"/>
</dbReference>
<keyword evidence="5" id="KW-1185">Reference proteome</keyword>
<evidence type="ECO:0000256" key="1">
    <source>
        <dbReference type="ARBA" id="ARBA00022737"/>
    </source>
</evidence>
<keyword evidence="2 3" id="KW-0040">ANK repeat</keyword>
<proteinExistence type="predicted"/>
<dbReference type="Pfam" id="PF12796">
    <property type="entry name" value="Ank_2"/>
    <property type="match status" value="1"/>
</dbReference>
<feature type="non-terminal residue" evidence="4">
    <location>
        <position position="83"/>
    </location>
</feature>
<dbReference type="SUPFAM" id="SSF48403">
    <property type="entry name" value="Ankyrin repeat"/>
    <property type="match status" value="1"/>
</dbReference>
<dbReference type="PANTHER" id="PTHR24171">
    <property type="entry name" value="ANKYRIN REPEAT DOMAIN-CONTAINING PROTEIN 39-RELATED"/>
    <property type="match status" value="1"/>
</dbReference>
<dbReference type="Proteomes" id="UP000007800">
    <property type="component" value="Unassembled WGS sequence"/>
</dbReference>
<evidence type="ECO:0000256" key="3">
    <source>
        <dbReference type="PROSITE-ProRule" id="PRU00023"/>
    </source>
</evidence>
<evidence type="ECO:0000256" key="2">
    <source>
        <dbReference type="ARBA" id="ARBA00023043"/>
    </source>
</evidence>
<dbReference type="InterPro" id="IPR002110">
    <property type="entry name" value="Ankyrin_rpt"/>
</dbReference>
<dbReference type="SMART" id="SM00248">
    <property type="entry name" value="ANK"/>
    <property type="match status" value="1"/>
</dbReference>
<dbReference type="InParanoid" id="C5KS58"/>
<name>C5KS58_PERM5</name>
<dbReference type="RefSeq" id="XP_002780890.1">
    <property type="nucleotide sequence ID" value="XM_002780844.1"/>
</dbReference>
<dbReference type="EMBL" id="GG675962">
    <property type="protein sequence ID" value="EER12685.1"/>
    <property type="molecule type" value="Genomic_DNA"/>
</dbReference>
<sequence>MDSPTTSVVSSFLEAAYQGDMNRMKELMASNSGLSVNVQDYDKRTPLHLAAAGGHMDAVQYLLGEGAQLKTDRFGMLPIHDAV</sequence>
<dbReference type="OrthoDB" id="432117at2759"/>
<dbReference type="GeneID" id="9058721"/>
<protein>
    <submittedName>
        <fullName evidence="4">Uncharacterized protein</fullName>
    </submittedName>
</protein>
<dbReference type="PROSITE" id="PS50297">
    <property type="entry name" value="ANK_REP_REGION"/>
    <property type="match status" value="1"/>
</dbReference>
<evidence type="ECO:0000313" key="5">
    <source>
        <dbReference type="Proteomes" id="UP000007800"/>
    </source>
</evidence>
<dbReference type="AlphaFoldDB" id="C5KS58"/>
<dbReference type="Gene3D" id="1.25.40.20">
    <property type="entry name" value="Ankyrin repeat-containing domain"/>
    <property type="match status" value="1"/>
</dbReference>